<gene>
    <name evidence="2" type="ORF">KIW84_075506</name>
</gene>
<organism evidence="2 3">
    <name type="scientific">Pisum sativum</name>
    <name type="common">Garden pea</name>
    <name type="synonym">Lathyrus oleraceus</name>
    <dbReference type="NCBI Taxonomy" id="3888"/>
    <lineage>
        <taxon>Eukaryota</taxon>
        <taxon>Viridiplantae</taxon>
        <taxon>Streptophyta</taxon>
        <taxon>Embryophyta</taxon>
        <taxon>Tracheophyta</taxon>
        <taxon>Spermatophyta</taxon>
        <taxon>Magnoliopsida</taxon>
        <taxon>eudicotyledons</taxon>
        <taxon>Gunneridae</taxon>
        <taxon>Pentapetalae</taxon>
        <taxon>rosids</taxon>
        <taxon>fabids</taxon>
        <taxon>Fabales</taxon>
        <taxon>Fabaceae</taxon>
        <taxon>Papilionoideae</taxon>
        <taxon>50 kb inversion clade</taxon>
        <taxon>NPAAA clade</taxon>
        <taxon>Hologalegina</taxon>
        <taxon>IRL clade</taxon>
        <taxon>Fabeae</taxon>
        <taxon>Lathyrus</taxon>
    </lineage>
</organism>
<name>A0A9D4VTW9_PEA</name>
<evidence type="ECO:0000313" key="2">
    <source>
        <dbReference type="EMBL" id="KAI5390223.1"/>
    </source>
</evidence>
<dbReference type="Gramene" id="Psat07G0550600-T1">
    <property type="protein sequence ID" value="KAI5390223.1"/>
    <property type="gene ID" value="KIW84_075506"/>
</dbReference>
<keyword evidence="3" id="KW-1185">Reference proteome</keyword>
<evidence type="ECO:0000259" key="1">
    <source>
        <dbReference type="Pfam" id="PF26130"/>
    </source>
</evidence>
<reference evidence="2 3" key="1">
    <citation type="journal article" date="2022" name="Nat. Genet.">
        <title>Improved pea reference genome and pan-genome highlight genomic features and evolutionary characteristics.</title>
        <authorList>
            <person name="Yang T."/>
            <person name="Liu R."/>
            <person name="Luo Y."/>
            <person name="Hu S."/>
            <person name="Wang D."/>
            <person name="Wang C."/>
            <person name="Pandey M.K."/>
            <person name="Ge S."/>
            <person name="Xu Q."/>
            <person name="Li N."/>
            <person name="Li G."/>
            <person name="Huang Y."/>
            <person name="Saxena R.K."/>
            <person name="Ji Y."/>
            <person name="Li M."/>
            <person name="Yan X."/>
            <person name="He Y."/>
            <person name="Liu Y."/>
            <person name="Wang X."/>
            <person name="Xiang C."/>
            <person name="Varshney R.K."/>
            <person name="Ding H."/>
            <person name="Gao S."/>
            <person name="Zong X."/>
        </authorList>
    </citation>
    <scope>NUCLEOTIDE SEQUENCE [LARGE SCALE GENOMIC DNA]</scope>
    <source>
        <strain evidence="2 3">cv. Zhongwan 6</strain>
    </source>
</reference>
<dbReference type="InterPro" id="IPR058594">
    <property type="entry name" value="PB1-like_dom_pln"/>
</dbReference>
<protein>
    <recommendedName>
        <fullName evidence="1">PB1-like domain-containing protein</fullName>
    </recommendedName>
</protein>
<proteinExistence type="predicted"/>
<accession>A0A9D4VTW9</accession>
<dbReference type="Pfam" id="PF26130">
    <property type="entry name" value="PB1-like"/>
    <property type="match status" value="1"/>
</dbReference>
<dbReference type="AlphaFoldDB" id="A0A9D4VTW9"/>
<dbReference type="Proteomes" id="UP001058974">
    <property type="component" value="Chromosome 7"/>
</dbReference>
<evidence type="ECO:0000313" key="3">
    <source>
        <dbReference type="Proteomes" id="UP001058974"/>
    </source>
</evidence>
<sequence length="155" mass="17881">MGLLKVVFYTKDSFVKDSTLRYEGGDRHAYNGQHYEYWSSFKSQDLNKTMDTDFNLDGVKIWWKHEGGSLEKDLKPFTNGEDASLLSLLAKKNKCEIEIYIDVRPSVKSKISKREKVNQVPFVKRKSGKLKILNTRNFVGPGKNSDDPLMILEEE</sequence>
<dbReference type="EMBL" id="JAMSHJ010000007">
    <property type="protein sequence ID" value="KAI5390223.1"/>
    <property type="molecule type" value="Genomic_DNA"/>
</dbReference>
<comment type="caution">
    <text evidence="2">The sequence shown here is derived from an EMBL/GenBank/DDBJ whole genome shotgun (WGS) entry which is preliminary data.</text>
</comment>
<feature type="domain" description="PB1-like" evidence="1">
    <location>
        <begin position="4"/>
        <end position="102"/>
    </location>
</feature>